<feature type="domain" description="CheW-like" evidence="2">
    <location>
        <begin position="139"/>
        <end position="274"/>
    </location>
</feature>
<dbReference type="STRING" id="314283.MED297_02302"/>
<sequence length="279" mass="30927">MSSKPTKTKTRSAPSIASKLAVMSYLDDMLHEATSMPETRLDDIAEISEPEVEPAIDDSEEVFAQPEPQPEPEPEPEPEPQPEPKPEPEPEFRPESVPEPEPVQLESTTVQDQVITDVQVSAEPGPPVWQKNGRPAWGQERFDCLVFSVNGLKLAVPLLLLGNIHPLERDLTPLFDQPDWFLGLLPVAGERNIRVVDTAALVMPERYDPEQAETLGYAIGVHGSDWAFGAHVIEGSVSLEPDEVKWRSRRTSRPWLAGTVISQMCALIDMDAFAQILRG</sequence>
<dbReference type="RefSeq" id="WP_008047032.1">
    <property type="nucleotide sequence ID" value="NZ_CH724153.1"/>
</dbReference>
<dbReference type="GO" id="GO:0006935">
    <property type="term" value="P:chemotaxis"/>
    <property type="evidence" value="ECO:0007669"/>
    <property type="project" value="InterPro"/>
</dbReference>
<keyword evidence="4" id="KW-1185">Reference proteome</keyword>
<dbReference type="Pfam" id="PF01584">
    <property type="entry name" value="CheW"/>
    <property type="match status" value="1"/>
</dbReference>
<dbReference type="SMART" id="SM00260">
    <property type="entry name" value="CheW"/>
    <property type="match status" value="1"/>
</dbReference>
<feature type="compositionally biased region" description="Basic and acidic residues" evidence="1">
    <location>
        <begin position="82"/>
        <end position="96"/>
    </location>
</feature>
<proteinExistence type="predicted"/>
<accession>A4BEI7</accession>
<dbReference type="InterPro" id="IPR036061">
    <property type="entry name" value="CheW-like_dom_sf"/>
</dbReference>
<dbReference type="Proteomes" id="UP000005953">
    <property type="component" value="Unassembled WGS sequence"/>
</dbReference>
<gene>
    <name evidence="3" type="ORF">MED297_02302</name>
</gene>
<evidence type="ECO:0000256" key="1">
    <source>
        <dbReference type="SAM" id="MobiDB-lite"/>
    </source>
</evidence>
<feature type="compositionally biased region" description="Acidic residues" evidence="1">
    <location>
        <begin position="44"/>
        <end position="61"/>
    </location>
</feature>
<dbReference type="PIRSF" id="PIRSF020479">
    <property type="entry name" value="UCP020479_CheW"/>
    <property type="match status" value="1"/>
</dbReference>
<dbReference type="AlphaFoldDB" id="A4BEI7"/>
<name>A4BEI7_9GAMM</name>
<dbReference type="InterPro" id="IPR002545">
    <property type="entry name" value="CheW-lke_dom"/>
</dbReference>
<dbReference type="InterPro" id="IPR014506">
    <property type="entry name" value="UCP020479_CheW"/>
</dbReference>
<organism evidence="3 4">
    <name type="scientific">Reinekea blandensis MED297</name>
    <dbReference type="NCBI Taxonomy" id="314283"/>
    <lineage>
        <taxon>Bacteria</taxon>
        <taxon>Pseudomonadati</taxon>
        <taxon>Pseudomonadota</taxon>
        <taxon>Gammaproteobacteria</taxon>
        <taxon>Oceanospirillales</taxon>
        <taxon>Saccharospirillaceae</taxon>
        <taxon>Reinekea</taxon>
    </lineage>
</organism>
<dbReference type="GO" id="GO:0007165">
    <property type="term" value="P:signal transduction"/>
    <property type="evidence" value="ECO:0007669"/>
    <property type="project" value="InterPro"/>
</dbReference>
<feature type="region of interest" description="Disordered" evidence="1">
    <location>
        <begin position="34"/>
        <end position="111"/>
    </location>
</feature>
<evidence type="ECO:0000259" key="2">
    <source>
        <dbReference type="SMART" id="SM00260"/>
    </source>
</evidence>
<dbReference type="SUPFAM" id="SSF50341">
    <property type="entry name" value="CheW-like"/>
    <property type="match status" value="1"/>
</dbReference>
<evidence type="ECO:0000313" key="4">
    <source>
        <dbReference type="Proteomes" id="UP000005953"/>
    </source>
</evidence>
<dbReference type="EMBL" id="AAOE01000010">
    <property type="protein sequence ID" value="EAR09414.1"/>
    <property type="molecule type" value="Genomic_DNA"/>
</dbReference>
<dbReference type="OrthoDB" id="5565759at2"/>
<evidence type="ECO:0000313" key="3">
    <source>
        <dbReference type="EMBL" id="EAR09414.1"/>
    </source>
</evidence>
<protein>
    <submittedName>
        <fullName evidence="3">Protein containing CheW-like domain</fullName>
    </submittedName>
</protein>
<dbReference type="HOGENOM" id="CLU_062232_1_0_6"/>
<feature type="compositionally biased region" description="Acidic residues" evidence="1">
    <location>
        <begin position="70"/>
        <end position="80"/>
    </location>
</feature>
<feature type="compositionally biased region" description="Low complexity" evidence="1">
    <location>
        <begin position="102"/>
        <end position="111"/>
    </location>
</feature>
<reference evidence="3 4" key="1">
    <citation type="submission" date="2006-02" db="EMBL/GenBank/DDBJ databases">
        <authorList>
            <person name="Pinhassi J."/>
            <person name="Pedros-Alio C."/>
            <person name="Ferriera S."/>
            <person name="Johnson J."/>
            <person name="Kravitz S."/>
            <person name="Halpern A."/>
            <person name="Remington K."/>
            <person name="Beeson K."/>
            <person name="Tran B."/>
            <person name="Rogers Y.-H."/>
            <person name="Friedman R."/>
            <person name="Venter J.C."/>
        </authorList>
    </citation>
    <scope>NUCLEOTIDE SEQUENCE [LARGE SCALE GENOMIC DNA]</scope>
    <source>
        <strain evidence="3 4">MED297</strain>
    </source>
</reference>
<comment type="caution">
    <text evidence="3">The sequence shown here is derived from an EMBL/GenBank/DDBJ whole genome shotgun (WGS) entry which is preliminary data.</text>
</comment>